<evidence type="ECO:0000313" key="7">
    <source>
        <dbReference type="Proteomes" id="UP000595362"/>
    </source>
</evidence>
<evidence type="ECO:0000256" key="1">
    <source>
        <dbReference type="ARBA" id="ARBA00023015"/>
    </source>
</evidence>
<dbReference type="Pfam" id="PF13305">
    <property type="entry name" value="TetR_C_33"/>
    <property type="match status" value="1"/>
</dbReference>
<dbReference type="InterPro" id="IPR025996">
    <property type="entry name" value="MT1864/Rv1816-like_C"/>
</dbReference>
<keyword evidence="3" id="KW-0804">Transcription</keyword>
<dbReference type="InterPro" id="IPR036271">
    <property type="entry name" value="Tet_transcr_reg_TetR-rel_C_sf"/>
</dbReference>
<dbReference type="AlphaFoldDB" id="A0A7T5R1G7"/>
<organism evidence="6 7">
    <name type="scientific">Micavibrio aeruginosavorus</name>
    <dbReference type="NCBI Taxonomy" id="349221"/>
    <lineage>
        <taxon>Bacteria</taxon>
        <taxon>Pseudomonadati</taxon>
        <taxon>Bdellovibrionota</taxon>
        <taxon>Bdellovibrionia</taxon>
        <taxon>Bdellovibrionales</taxon>
        <taxon>Pseudobdellovibrionaceae</taxon>
        <taxon>Micavibrio</taxon>
    </lineage>
</organism>
<dbReference type="SUPFAM" id="SSF46689">
    <property type="entry name" value="Homeodomain-like"/>
    <property type="match status" value="1"/>
</dbReference>
<keyword evidence="2 4" id="KW-0238">DNA-binding</keyword>
<feature type="DNA-binding region" description="H-T-H motif" evidence="4">
    <location>
        <begin position="33"/>
        <end position="52"/>
    </location>
</feature>
<dbReference type="Pfam" id="PF00440">
    <property type="entry name" value="TetR_N"/>
    <property type="match status" value="1"/>
</dbReference>
<evidence type="ECO:0000256" key="3">
    <source>
        <dbReference type="ARBA" id="ARBA00023163"/>
    </source>
</evidence>
<dbReference type="SUPFAM" id="SSF48498">
    <property type="entry name" value="Tetracyclin repressor-like, C-terminal domain"/>
    <property type="match status" value="1"/>
</dbReference>
<protein>
    <submittedName>
        <fullName evidence="6">TetR/AcrR family transcriptional regulator</fullName>
    </submittedName>
</protein>
<dbReference type="InterPro" id="IPR001647">
    <property type="entry name" value="HTH_TetR"/>
</dbReference>
<dbReference type="PROSITE" id="PS50977">
    <property type="entry name" value="HTH_TETR_2"/>
    <property type="match status" value="1"/>
</dbReference>
<dbReference type="PANTHER" id="PTHR30055">
    <property type="entry name" value="HTH-TYPE TRANSCRIPTIONAL REGULATOR RUTR"/>
    <property type="match status" value="1"/>
</dbReference>
<keyword evidence="1" id="KW-0805">Transcription regulation</keyword>
<dbReference type="InterPro" id="IPR050109">
    <property type="entry name" value="HTH-type_TetR-like_transc_reg"/>
</dbReference>
<dbReference type="EMBL" id="CP066681">
    <property type="protein sequence ID" value="QQG35788.1"/>
    <property type="molecule type" value="Genomic_DNA"/>
</dbReference>
<dbReference type="Gene3D" id="1.10.357.10">
    <property type="entry name" value="Tetracycline Repressor, domain 2"/>
    <property type="match status" value="1"/>
</dbReference>
<dbReference type="GO" id="GO:0000976">
    <property type="term" value="F:transcription cis-regulatory region binding"/>
    <property type="evidence" value="ECO:0007669"/>
    <property type="project" value="TreeGrafter"/>
</dbReference>
<evidence type="ECO:0000313" key="6">
    <source>
        <dbReference type="EMBL" id="QQG35788.1"/>
    </source>
</evidence>
<sequence>MARRNDHSREELKTMILDAAWNITGDEGFSAVTARRIARAIGYTPGTIYNVFTSMDDVLIALCARVVDELSAMITLPSHYDPAARPDHNLKIMARLYRRYASDHLHHWMLLFGYNLTESTQVPEWYNEKIALLFDPLEQMISPLFAPGGERRKKIAARILWSSVHGLCFLEATRKIPFITDYADPEEMMDYMIDGFISGIGR</sequence>
<reference evidence="6 7" key="1">
    <citation type="submission" date="2020-07" db="EMBL/GenBank/DDBJ databases">
        <title>Huge and variable diversity of episymbiotic CPR bacteria and DPANN archaea in groundwater ecosystems.</title>
        <authorList>
            <person name="He C.Y."/>
            <person name="Keren R."/>
            <person name="Whittaker M."/>
            <person name="Farag I.F."/>
            <person name="Doudna J."/>
            <person name="Cate J.H.D."/>
            <person name="Banfield J.F."/>
        </authorList>
    </citation>
    <scope>NUCLEOTIDE SEQUENCE [LARGE SCALE GENOMIC DNA]</scope>
    <source>
        <strain evidence="6">NC_groundwater_70_Ag_B-0.1um_54_66</strain>
    </source>
</reference>
<dbReference type="Proteomes" id="UP000595362">
    <property type="component" value="Chromosome"/>
</dbReference>
<name>A0A7T5R1G7_9BACT</name>
<dbReference type="GO" id="GO:0003700">
    <property type="term" value="F:DNA-binding transcription factor activity"/>
    <property type="evidence" value="ECO:0007669"/>
    <property type="project" value="TreeGrafter"/>
</dbReference>
<dbReference type="InterPro" id="IPR009057">
    <property type="entry name" value="Homeodomain-like_sf"/>
</dbReference>
<accession>A0A7T5R1G7</accession>
<dbReference type="PANTHER" id="PTHR30055:SF234">
    <property type="entry name" value="HTH-TYPE TRANSCRIPTIONAL REGULATOR BETI"/>
    <property type="match status" value="1"/>
</dbReference>
<proteinExistence type="predicted"/>
<evidence type="ECO:0000256" key="2">
    <source>
        <dbReference type="ARBA" id="ARBA00023125"/>
    </source>
</evidence>
<gene>
    <name evidence="6" type="ORF">HYS17_09810</name>
</gene>
<evidence type="ECO:0000259" key="5">
    <source>
        <dbReference type="PROSITE" id="PS50977"/>
    </source>
</evidence>
<feature type="domain" description="HTH tetR-type" evidence="5">
    <location>
        <begin position="10"/>
        <end position="70"/>
    </location>
</feature>
<evidence type="ECO:0000256" key="4">
    <source>
        <dbReference type="PROSITE-ProRule" id="PRU00335"/>
    </source>
</evidence>